<dbReference type="CDD" id="cd00397">
    <property type="entry name" value="DNA_BRE_C"/>
    <property type="match status" value="1"/>
</dbReference>
<dbReference type="InterPro" id="IPR010998">
    <property type="entry name" value="Integrase_recombinase_N"/>
</dbReference>
<feature type="domain" description="Tyr recombinase" evidence="6">
    <location>
        <begin position="178"/>
        <end position="364"/>
    </location>
</feature>
<dbReference type="Gene3D" id="1.10.443.10">
    <property type="entry name" value="Intergrase catalytic core"/>
    <property type="match status" value="1"/>
</dbReference>
<organism evidence="8 9">
    <name type="scientific">Kolteria novifilia</name>
    <dbReference type="NCBI Taxonomy" id="2527975"/>
    <lineage>
        <taxon>Bacteria</taxon>
        <taxon>Pseudomonadati</taxon>
        <taxon>Planctomycetota</taxon>
        <taxon>Planctomycetia</taxon>
        <taxon>Kolteriales</taxon>
        <taxon>Kolteriaceae</taxon>
        <taxon>Kolteria</taxon>
    </lineage>
</organism>
<evidence type="ECO:0000313" key="8">
    <source>
        <dbReference type="EMBL" id="QDU60449.1"/>
    </source>
</evidence>
<dbReference type="PANTHER" id="PTHR30349:SF64">
    <property type="entry name" value="PROPHAGE INTEGRASE INTD-RELATED"/>
    <property type="match status" value="1"/>
</dbReference>
<dbReference type="PROSITE" id="PS51898">
    <property type="entry name" value="TYR_RECOMBINASE"/>
    <property type="match status" value="1"/>
</dbReference>
<evidence type="ECO:0000259" key="7">
    <source>
        <dbReference type="PROSITE" id="PS51900"/>
    </source>
</evidence>
<dbReference type="SUPFAM" id="SSF56349">
    <property type="entry name" value="DNA breaking-rejoining enzymes"/>
    <property type="match status" value="1"/>
</dbReference>
<dbReference type="AlphaFoldDB" id="A0A518B0D9"/>
<gene>
    <name evidence="8" type="ORF">Pan216_12900</name>
</gene>
<dbReference type="GO" id="GO:0015074">
    <property type="term" value="P:DNA integration"/>
    <property type="evidence" value="ECO:0007669"/>
    <property type="project" value="UniProtKB-KW"/>
</dbReference>
<feature type="domain" description="Core-binding (CB)" evidence="7">
    <location>
        <begin position="71"/>
        <end position="159"/>
    </location>
</feature>
<keyword evidence="9" id="KW-1185">Reference proteome</keyword>
<comment type="similarity">
    <text evidence="1">Belongs to the 'phage' integrase family.</text>
</comment>
<evidence type="ECO:0000256" key="3">
    <source>
        <dbReference type="ARBA" id="ARBA00023125"/>
    </source>
</evidence>
<dbReference type="InterPro" id="IPR044068">
    <property type="entry name" value="CB"/>
</dbReference>
<dbReference type="GO" id="GO:0003677">
    <property type="term" value="F:DNA binding"/>
    <property type="evidence" value="ECO:0007669"/>
    <property type="project" value="UniProtKB-UniRule"/>
</dbReference>
<protein>
    <submittedName>
        <fullName evidence="8">Site-specific tyrosine recombinase XerC</fullName>
    </submittedName>
</protein>
<dbReference type="GO" id="GO:0006310">
    <property type="term" value="P:DNA recombination"/>
    <property type="evidence" value="ECO:0007669"/>
    <property type="project" value="UniProtKB-KW"/>
</dbReference>
<evidence type="ECO:0000256" key="1">
    <source>
        <dbReference type="ARBA" id="ARBA00008857"/>
    </source>
</evidence>
<keyword evidence="3 5" id="KW-0238">DNA-binding</keyword>
<dbReference type="KEGG" id="knv:Pan216_12900"/>
<dbReference type="PROSITE" id="PS51900">
    <property type="entry name" value="CB"/>
    <property type="match status" value="1"/>
</dbReference>
<sequence length="377" mass="43624">MSRAWIHQDARQVRIRGPENASYYVGWYDPEGKQRCKSFGTGSRGKQNAEKYQRRVEGELAAGTYQSARKATWKDFRAEYETNALAGLSYGTQGLVKQSLDVFEKHIKPKKISAITTRTIVSFVAKRRLDRGKAEGSKVSKATINKDLRHLRAALRKAKKWGYLATVPDFDMEREPELIKPYVTPEHFCKLFDGCDAATFPRDVPNVLPGDWWRALLLTAYLTGWRIGELLALEWTDVDLEEGAAITRADENKGKRDDRVPLHEVVCEHLAKIKAFHPRVFPWDHDLTHLYAQFRRLQESAKVTPEDWMRKQWYTFHDLRRAFATMNYDRMTGDELQKLMRHQSYATTQRYIKLGGKLRSKAADIFVPDIKGTRKQA</sequence>
<keyword evidence="2" id="KW-0229">DNA integration</keyword>
<evidence type="ECO:0000259" key="6">
    <source>
        <dbReference type="PROSITE" id="PS51898"/>
    </source>
</evidence>
<dbReference type="InterPro" id="IPR011010">
    <property type="entry name" value="DNA_brk_join_enz"/>
</dbReference>
<evidence type="ECO:0000256" key="2">
    <source>
        <dbReference type="ARBA" id="ARBA00022908"/>
    </source>
</evidence>
<dbReference type="InterPro" id="IPR013762">
    <property type="entry name" value="Integrase-like_cat_sf"/>
</dbReference>
<dbReference type="Pfam" id="PF00589">
    <property type="entry name" value="Phage_integrase"/>
    <property type="match status" value="1"/>
</dbReference>
<evidence type="ECO:0000256" key="5">
    <source>
        <dbReference type="PROSITE-ProRule" id="PRU01248"/>
    </source>
</evidence>
<dbReference type="InterPro" id="IPR002104">
    <property type="entry name" value="Integrase_catalytic"/>
</dbReference>
<evidence type="ECO:0000256" key="4">
    <source>
        <dbReference type="ARBA" id="ARBA00023172"/>
    </source>
</evidence>
<reference evidence="8 9" key="1">
    <citation type="submission" date="2019-02" db="EMBL/GenBank/DDBJ databases">
        <title>Deep-cultivation of Planctomycetes and their phenomic and genomic characterization uncovers novel biology.</title>
        <authorList>
            <person name="Wiegand S."/>
            <person name="Jogler M."/>
            <person name="Boedeker C."/>
            <person name="Pinto D."/>
            <person name="Vollmers J."/>
            <person name="Rivas-Marin E."/>
            <person name="Kohn T."/>
            <person name="Peeters S.H."/>
            <person name="Heuer A."/>
            <person name="Rast P."/>
            <person name="Oberbeckmann S."/>
            <person name="Bunk B."/>
            <person name="Jeske O."/>
            <person name="Meyerdierks A."/>
            <person name="Storesund J.E."/>
            <person name="Kallscheuer N."/>
            <person name="Luecker S."/>
            <person name="Lage O.M."/>
            <person name="Pohl T."/>
            <person name="Merkel B.J."/>
            <person name="Hornburger P."/>
            <person name="Mueller R.-W."/>
            <person name="Bruemmer F."/>
            <person name="Labrenz M."/>
            <person name="Spormann A.M."/>
            <person name="Op den Camp H."/>
            <person name="Overmann J."/>
            <person name="Amann R."/>
            <person name="Jetten M.S.M."/>
            <person name="Mascher T."/>
            <person name="Medema M.H."/>
            <person name="Devos D.P."/>
            <person name="Kaster A.-K."/>
            <person name="Ovreas L."/>
            <person name="Rohde M."/>
            <person name="Galperin M.Y."/>
            <person name="Jogler C."/>
        </authorList>
    </citation>
    <scope>NUCLEOTIDE SEQUENCE [LARGE SCALE GENOMIC DNA]</scope>
    <source>
        <strain evidence="8 9">Pan216</strain>
    </source>
</reference>
<dbReference type="OrthoDB" id="270835at2"/>
<name>A0A518B0D9_9BACT</name>
<proteinExistence type="inferred from homology"/>
<dbReference type="Gene3D" id="1.10.150.130">
    <property type="match status" value="1"/>
</dbReference>
<evidence type="ECO:0000313" key="9">
    <source>
        <dbReference type="Proteomes" id="UP000317093"/>
    </source>
</evidence>
<dbReference type="RefSeq" id="WP_145256289.1">
    <property type="nucleotide sequence ID" value="NZ_CP036279.1"/>
</dbReference>
<dbReference type="PANTHER" id="PTHR30349">
    <property type="entry name" value="PHAGE INTEGRASE-RELATED"/>
    <property type="match status" value="1"/>
</dbReference>
<keyword evidence="4" id="KW-0233">DNA recombination</keyword>
<dbReference type="InterPro" id="IPR050090">
    <property type="entry name" value="Tyrosine_recombinase_XerCD"/>
</dbReference>
<dbReference type="EMBL" id="CP036279">
    <property type="protein sequence ID" value="QDU60449.1"/>
    <property type="molecule type" value="Genomic_DNA"/>
</dbReference>
<dbReference type="Proteomes" id="UP000317093">
    <property type="component" value="Chromosome"/>
</dbReference>
<accession>A0A518B0D9</accession>